<evidence type="ECO:0000256" key="3">
    <source>
        <dbReference type="SAM" id="SignalP"/>
    </source>
</evidence>
<dbReference type="PROSITE" id="PS51257">
    <property type="entry name" value="PROKAR_LIPOPROTEIN"/>
    <property type="match status" value="1"/>
</dbReference>
<dbReference type="InterPro" id="IPR000801">
    <property type="entry name" value="Esterase-like"/>
</dbReference>
<dbReference type="InterPro" id="IPR029058">
    <property type="entry name" value="AB_hydrolase_fold"/>
</dbReference>
<dbReference type="Gene3D" id="3.40.50.1820">
    <property type="entry name" value="alpha/beta hydrolase"/>
    <property type="match status" value="1"/>
</dbReference>
<feature type="chain" id="PRO_5003312573" evidence="3">
    <location>
        <begin position="27"/>
        <end position="274"/>
    </location>
</feature>
<feature type="signal peptide" evidence="3">
    <location>
        <begin position="1"/>
        <end position="26"/>
    </location>
</feature>
<dbReference type="PANTHER" id="PTHR40841:SF2">
    <property type="entry name" value="SIDEROPHORE-DEGRADING ESTERASE (EUROFUNG)"/>
    <property type="match status" value="1"/>
</dbReference>
<reference evidence="4 5" key="1">
    <citation type="journal article" date="2011" name="Stand. Genomic Sci.">
        <title>Complete genome sequence of Haliscomenobacter hydrossis type strain (O).</title>
        <authorList>
            <consortium name="US DOE Joint Genome Institute (JGI-PGF)"/>
            <person name="Daligault H."/>
            <person name="Lapidus A."/>
            <person name="Zeytun A."/>
            <person name="Nolan M."/>
            <person name="Lucas S."/>
            <person name="Del Rio T.G."/>
            <person name="Tice H."/>
            <person name="Cheng J.F."/>
            <person name="Tapia R."/>
            <person name="Han C."/>
            <person name="Goodwin L."/>
            <person name="Pitluck S."/>
            <person name="Liolios K."/>
            <person name="Pagani I."/>
            <person name="Ivanova N."/>
            <person name="Huntemann M."/>
            <person name="Mavromatis K."/>
            <person name="Mikhailova N."/>
            <person name="Pati A."/>
            <person name="Chen A."/>
            <person name="Palaniappan K."/>
            <person name="Land M."/>
            <person name="Hauser L."/>
            <person name="Brambilla E.M."/>
            <person name="Rohde M."/>
            <person name="Verbarg S."/>
            <person name="Goker M."/>
            <person name="Bristow J."/>
            <person name="Eisen J.A."/>
            <person name="Markowitz V."/>
            <person name="Hugenholtz P."/>
            <person name="Kyrpides N.C."/>
            <person name="Klenk H.P."/>
            <person name="Woyke T."/>
        </authorList>
    </citation>
    <scope>NUCLEOTIDE SEQUENCE [LARGE SCALE GENOMIC DNA]</scope>
    <source>
        <strain evidence="5">ATCC 27775 / DSM 1100 / LMG 10767 / O</strain>
    </source>
</reference>
<evidence type="ECO:0000256" key="1">
    <source>
        <dbReference type="ARBA" id="ARBA00005622"/>
    </source>
</evidence>
<dbReference type="Pfam" id="PF00756">
    <property type="entry name" value="Esterase"/>
    <property type="match status" value="1"/>
</dbReference>
<sequence>MNKGMFKTIAAMANILILALLFTSCAETEPIDPVLTQQEFTIRSTINGANYKIKVGLPVDYDAATKRHATVYVLDGENDFGFVANRCKEIASSLGTSNVVVISIGYGRNRSIDYTPTKMSSVTGGGPEFLKFIENQLIPKVEATYHVDTTRSSRVIIGHSYGGLFGTYAFCTNNQVFGNYILLSPSLWFDNMVSTQFEKANRDKIKNQDQLVFMGIGGAEEVDRMLTPFEEFYQTLQDNYTYTKLAKNIEQKESHMGSKNPNIVKGLTYYFQNR</sequence>
<gene>
    <name evidence="4" type="ordered locus">Halhy_4212</name>
</gene>
<keyword evidence="5" id="KW-1185">Reference proteome</keyword>
<dbReference type="PANTHER" id="PTHR40841">
    <property type="entry name" value="SIDEROPHORE TRIACETYLFUSARININE C ESTERASE"/>
    <property type="match status" value="1"/>
</dbReference>
<dbReference type="GO" id="GO:0016788">
    <property type="term" value="F:hydrolase activity, acting on ester bonds"/>
    <property type="evidence" value="ECO:0007669"/>
    <property type="project" value="TreeGrafter"/>
</dbReference>
<dbReference type="AlphaFoldDB" id="F4L5U7"/>
<dbReference type="InterPro" id="IPR052558">
    <property type="entry name" value="Siderophore_Hydrolase_D"/>
</dbReference>
<dbReference type="KEGG" id="hhy:Halhy_4212"/>
<accession>F4L5U7</accession>
<keyword evidence="2" id="KW-0378">Hydrolase</keyword>
<dbReference type="OrthoDB" id="9784036at2"/>
<organism evidence="4 5">
    <name type="scientific">Haliscomenobacter hydrossis (strain ATCC 27775 / DSM 1100 / LMG 10767 / O)</name>
    <dbReference type="NCBI Taxonomy" id="760192"/>
    <lineage>
        <taxon>Bacteria</taxon>
        <taxon>Pseudomonadati</taxon>
        <taxon>Bacteroidota</taxon>
        <taxon>Saprospiria</taxon>
        <taxon>Saprospirales</taxon>
        <taxon>Haliscomenobacteraceae</taxon>
        <taxon>Haliscomenobacter</taxon>
    </lineage>
</organism>
<dbReference type="eggNOG" id="COG2819">
    <property type="taxonomic scope" value="Bacteria"/>
</dbReference>
<evidence type="ECO:0000256" key="2">
    <source>
        <dbReference type="ARBA" id="ARBA00022801"/>
    </source>
</evidence>
<dbReference type="Proteomes" id="UP000008461">
    <property type="component" value="Chromosome"/>
</dbReference>
<proteinExistence type="inferred from homology"/>
<evidence type="ECO:0000313" key="4">
    <source>
        <dbReference type="EMBL" id="AEE52057.1"/>
    </source>
</evidence>
<dbReference type="EMBL" id="CP002691">
    <property type="protein sequence ID" value="AEE52057.1"/>
    <property type="molecule type" value="Genomic_DNA"/>
</dbReference>
<dbReference type="HOGENOM" id="CLU_039834_0_2_10"/>
<protein>
    <submittedName>
        <fullName evidence="4">Esterase</fullName>
    </submittedName>
</protein>
<dbReference type="SUPFAM" id="SSF53474">
    <property type="entry name" value="alpha/beta-Hydrolases"/>
    <property type="match status" value="1"/>
</dbReference>
<dbReference type="STRING" id="760192.Halhy_4212"/>
<reference key="2">
    <citation type="submission" date="2011-04" db="EMBL/GenBank/DDBJ databases">
        <title>Complete sequence of chromosome of Haliscomenobacter hydrossis DSM 1100.</title>
        <authorList>
            <consortium name="US DOE Joint Genome Institute (JGI-PGF)"/>
            <person name="Lucas S."/>
            <person name="Han J."/>
            <person name="Lapidus A."/>
            <person name="Bruce D."/>
            <person name="Goodwin L."/>
            <person name="Pitluck S."/>
            <person name="Peters L."/>
            <person name="Kyrpides N."/>
            <person name="Mavromatis K."/>
            <person name="Ivanova N."/>
            <person name="Ovchinnikova G."/>
            <person name="Pagani I."/>
            <person name="Daligault H."/>
            <person name="Detter J.C."/>
            <person name="Han C."/>
            <person name="Land M."/>
            <person name="Hauser L."/>
            <person name="Markowitz V."/>
            <person name="Cheng J.-F."/>
            <person name="Hugenholtz P."/>
            <person name="Woyke T."/>
            <person name="Wu D."/>
            <person name="Verbarg S."/>
            <person name="Frueling A."/>
            <person name="Brambilla E."/>
            <person name="Klenk H.-P."/>
            <person name="Eisen J.A."/>
        </authorList>
    </citation>
    <scope>NUCLEOTIDE SEQUENCE</scope>
    <source>
        <strain>DSM 1100</strain>
    </source>
</reference>
<name>F4L5U7_HALH1</name>
<comment type="similarity">
    <text evidence="1">Belongs to the esterase D family.</text>
</comment>
<evidence type="ECO:0000313" key="5">
    <source>
        <dbReference type="Proteomes" id="UP000008461"/>
    </source>
</evidence>
<keyword evidence="3" id="KW-0732">Signal</keyword>